<accession>A0AAE9HXQ6</accession>
<name>A0AAE9HXQ6_9NEIS</name>
<sequence length="247" mass="29121">MIQTVRFDEWEGICYWEFSVNGARNKTFGEAYLTTLEIVNVFLHILNKYQIFSLTEIYFDPIWDKNFVNLSPVWDKIYNHLSSQDYDSIRPEEGEALNIPIEMPSDFYPNFLLDKLIQISGNKKVLPRFIEFRGKTKIFFKNEAFVSDKVFNFSFAPIYFNLVNFSTNWLEYFLDGKKNSSFPMNADRINQAISEFMKSKVYLNSNVKCSAKGSSFVEMRDYQMFNWFEPSGQPIIFSSKEIDLFTT</sequence>
<dbReference type="RefSeq" id="WP_027021983.1">
    <property type="nucleotide sequence ID" value="NZ_CP097501.1"/>
</dbReference>
<dbReference type="AlphaFoldDB" id="A0AAE9HXQ6"/>
<organism evidence="1 2">
    <name type="scientific">Conchiformibius steedae DSM 2580</name>
    <dbReference type="NCBI Taxonomy" id="1121352"/>
    <lineage>
        <taxon>Bacteria</taxon>
        <taxon>Pseudomonadati</taxon>
        <taxon>Pseudomonadota</taxon>
        <taxon>Betaproteobacteria</taxon>
        <taxon>Neisseriales</taxon>
        <taxon>Neisseriaceae</taxon>
        <taxon>Conchiformibius</taxon>
    </lineage>
</organism>
<dbReference type="EMBL" id="CP097501">
    <property type="protein sequence ID" value="URD68370.1"/>
    <property type="molecule type" value="Genomic_DNA"/>
</dbReference>
<proteinExistence type="predicted"/>
<reference evidence="1" key="1">
    <citation type="submission" date="2022-05" db="EMBL/GenBank/DDBJ databases">
        <title>Alysiella filiformis genome sequencing.</title>
        <authorList>
            <person name="Viehboeck T."/>
        </authorList>
    </citation>
    <scope>NUCLEOTIDE SEQUENCE</scope>
    <source>
        <strain evidence="1">DSM 2580</strain>
    </source>
</reference>
<gene>
    <name evidence="1" type="ORF">LNQ82_04235</name>
</gene>
<dbReference type="Proteomes" id="UP001056819">
    <property type="component" value="Chromosome"/>
</dbReference>
<evidence type="ECO:0000313" key="1">
    <source>
        <dbReference type="EMBL" id="URD68370.1"/>
    </source>
</evidence>
<protein>
    <submittedName>
        <fullName evidence="1">Uncharacterized protein</fullName>
    </submittedName>
</protein>
<evidence type="ECO:0000313" key="2">
    <source>
        <dbReference type="Proteomes" id="UP001056819"/>
    </source>
</evidence>